<gene>
    <name evidence="1" type="ORF">MTO99_09280</name>
</gene>
<evidence type="ECO:0000313" key="1">
    <source>
        <dbReference type="EMBL" id="UOE45911.1"/>
    </source>
</evidence>
<name>A0ABY4C742_9MICO</name>
<dbReference type="RefSeq" id="WP_243558634.1">
    <property type="nucleotide sequence ID" value="NZ_CP094528.1"/>
</dbReference>
<evidence type="ECO:0000313" key="2">
    <source>
        <dbReference type="Proteomes" id="UP000832097"/>
    </source>
</evidence>
<reference evidence="1 2" key="1">
    <citation type="submission" date="2022-03" db="EMBL/GenBank/DDBJ databases">
        <title>Mucilaginibacter sp. isolated from the gut of Protaetia brevitarsis seulensis larvae.</title>
        <authorList>
            <person name="Won M."/>
            <person name="Kim S.-J."/>
            <person name="Kwon S.-W."/>
        </authorList>
    </citation>
    <scope>NUCLEOTIDE SEQUENCE [LARGE SCALE GENOMIC DNA]</scope>
    <source>
        <strain evidence="1 2">CFWR-12</strain>
    </source>
</reference>
<proteinExistence type="predicted"/>
<organism evidence="1 2">
    <name type="scientific">Agromyces larvae</name>
    <dbReference type="NCBI Taxonomy" id="2929802"/>
    <lineage>
        <taxon>Bacteria</taxon>
        <taxon>Bacillati</taxon>
        <taxon>Actinomycetota</taxon>
        <taxon>Actinomycetes</taxon>
        <taxon>Micrococcales</taxon>
        <taxon>Microbacteriaceae</taxon>
        <taxon>Agromyces</taxon>
    </lineage>
</organism>
<dbReference type="EMBL" id="CP094528">
    <property type="protein sequence ID" value="UOE45911.1"/>
    <property type="molecule type" value="Genomic_DNA"/>
</dbReference>
<sequence length="256" mass="28839">MTTPTQAAYFERIRLAIIGQPRTQQKMIGPSELGTDCLHCLAAKLAGWEQIEDADAWLPFIGSAFHQYVEPAFDDSVNHWIIGDKLRELQRREPGRYLVEHRVMVGTVAGAEVWGTSDLFDTHTHCVVDHKLVGQSTLTKAKRAPSTVYRKQAHLYGRGYAMQGHKVERVAISFLPRNAISLNQAVWWEMDYDEQEAIDTLAHAGRVAAQLDAIAAISPEARDIWISGLDRAPGCWDCQRFQDFRPKARSLEELIG</sequence>
<accession>A0ABY4C742</accession>
<protein>
    <recommendedName>
        <fullName evidence="3">PD-(D/E)XK endonuclease-like domain-containing protein</fullName>
    </recommendedName>
</protein>
<keyword evidence="2" id="KW-1185">Reference proteome</keyword>
<evidence type="ECO:0008006" key="3">
    <source>
        <dbReference type="Google" id="ProtNLM"/>
    </source>
</evidence>
<dbReference type="Proteomes" id="UP000832097">
    <property type="component" value="Chromosome"/>
</dbReference>